<evidence type="ECO:0000313" key="1">
    <source>
        <dbReference type="EMBL" id="EHJ57509.1"/>
    </source>
</evidence>
<protein>
    <recommendedName>
        <fullName evidence="3">Lin0147</fullName>
    </recommendedName>
</protein>
<evidence type="ECO:0008006" key="3">
    <source>
        <dbReference type="Google" id="ProtNLM"/>
    </source>
</evidence>
<dbReference type="EMBL" id="AEUZ02000001">
    <property type="protein sequence ID" value="EHJ57509.1"/>
    <property type="molecule type" value="Genomic_DNA"/>
</dbReference>
<dbReference type="STRING" id="764291.STRUR_1130"/>
<name>G5KFX1_9STRE</name>
<accession>G5KFX1</accession>
<sequence length="118" mass="13830">MTHRIYQMSFKSVFEALIAKAERKERTAQEVFQLTSWLTGYSLQEIKDIQNSNMSYGDFFKNAPELNPKRVNVTGKICGVQIETIENPIMQDIRCLDRLVDWLARGKSLKDIFEKYDF</sequence>
<keyword evidence="2" id="KW-1185">Reference proteome</keyword>
<evidence type="ECO:0000313" key="2">
    <source>
        <dbReference type="Proteomes" id="UP000005388"/>
    </source>
</evidence>
<dbReference type="InterPro" id="IPR014580">
    <property type="entry name" value="UCP033199"/>
</dbReference>
<dbReference type="Pfam" id="PF09966">
    <property type="entry name" value="DUF2200"/>
    <property type="match status" value="1"/>
</dbReference>
<gene>
    <name evidence="1" type="ORF">STRUR_1130</name>
</gene>
<reference evidence="1 2" key="1">
    <citation type="journal article" date="2014" name="Int. J. Syst. Evol. Microbiol.">
        <title>Phylogenomics and the dynamic genome evolution of the genus Streptococcus.</title>
        <authorList>
            <consortium name="The Broad Institute Genome Sequencing Platform"/>
            <person name="Richards V.P."/>
            <person name="Palmer S.R."/>
            <person name="Pavinski Bitar P.D."/>
            <person name="Qin X."/>
            <person name="Weinstock G.M."/>
            <person name="Highlander S.K."/>
            <person name="Town C.D."/>
            <person name="Burne R.A."/>
            <person name="Stanhope M.J."/>
        </authorList>
    </citation>
    <scope>NUCLEOTIDE SEQUENCE [LARGE SCALE GENOMIC DNA]</scope>
    <source>
        <strain evidence="1 2">2285-97</strain>
    </source>
</reference>
<dbReference type="RefSeq" id="WP_006740215.1">
    <property type="nucleotide sequence ID" value="NZ_AEUZ02000001.1"/>
</dbReference>
<organism evidence="1 2">
    <name type="scientific">Streptococcus urinalis 2285-97</name>
    <dbReference type="NCBI Taxonomy" id="764291"/>
    <lineage>
        <taxon>Bacteria</taxon>
        <taxon>Bacillati</taxon>
        <taxon>Bacillota</taxon>
        <taxon>Bacilli</taxon>
        <taxon>Lactobacillales</taxon>
        <taxon>Streptococcaceae</taxon>
        <taxon>Streptococcus</taxon>
    </lineage>
</organism>
<proteinExistence type="predicted"/>
<dbReference type="AlphaFoldDB" id="G5KFX1"/>
<comment type="caution">
    <text evidence="1">The sequence shown here is derived from an EMBL/GenBank/DDBJ whole genome shotgun (WGS) entry which is preliminary data.</text>
</comment>
<dbReference type="InterPro" id="IPR023204">
    <property type="entry name" value="SP1917_dom_sf"/>
</dbReference>
<dbReference type="Gene3D" id="1.10.8.290">
    <property type="entry name" value="uncharacterized protein sp1917 domain"/>
    <property type="match status" value="1"/>
</dbReference>
<dbReference type="Proteomes" id="UP000005388">
    <property type="component" value="Unassembled WGS sequence"/>
</dbReference>
<dbReference type="PIRSF" id="PIRSF033199">
    <property type="entry name" value="UCP033199"/>
    <property type="match status" value="1"/>
</dbReference>
<dbReference type="eggNOG" id="COG4898">
    <property type="taxonomic scope" value="Bacteria"/>
</dbReference>